<organism evidence="2 3">
    <name type="scientific">Polyangium sorediatum</name>
    <dbReference type="NCBI Taxonomy" id="889274"/>
    <lineage>
        <taxon>Bacteria</taxon>
        <taxon>Pseudomonadati</taxon>
        <taxon>Myxococcota</taxon>
        <taxon>Polyangia</taxon>
        <taxon>Polyangiales</taxon>
        <taxon>Polyangiaceae</taxon>
        <taxon>Polyangium</taxon>
    </lineage>
</organism>
<name>A0ABT6P3S6_9BACT</name>
<evidence type="ECO:0000256" key="1">
    <source>
        <dbReference type="SAM" id="Phobius"/>
    </source>
</evidence>
<evidence type="ECO:0000313" key="3">
    <source>
        <dbReference type="Proteomes" id="UP001160301"/>
    </source>
</evidence>
<accession>A0ABT6P3S6</accession>
<keyword evidence="1" id="KW-1133">Transmembrane helix</keyword>
<comment type="caution">
    <text evidence="2">The sequence shown here is derived from an EMBL/GenBank/DDBJ whole genome shotgun (WGS) entry which is preliminary data.</text>
</comment>
<dbReference type="EMBL" id="JARZHI010000050">
    <property type="protein sequence ID" value="MDI1435002.1"/>
    <property type="molecule type" value="Genomic_DNA"/>
</dbReference>
<dbReference type="RefSeq" id="WP_284721374.1">
    <property type="nucleotide sequence ID" value="NZ_JARZHI010000050.1"/>
</dbReference>
<sequence length="49" mass="5426">MLPEDLEILPGERAEILARERWVSLSPIDAVTLAVLLVASMPLVAFWHG</sequence>
<protein>
    <submittedName>
        <fullName evidence="2">Uncharacterized protein</fullName>
    </submittedName>
</protein>
<feature type="transmembrane region" description="Helical" evidence="1">
    <location>
        <begin position="30"/>
        <end position="47"/>
    </location>
</feature>
<keyword evidence="1" id="KW-0812">Transmembrane</keyword>
<reference evidence="2 3" key="1">
    <citation type="submission" date="2023-04" db="EMBL/GenBank/DDBJ databases">
        <title>The genome sequence of Polyangium sorediatum DSM14670.</title>
        <authorList>
            <person name="Zhang X."/>
        </authorList>
    </citation>
    <scope>NUCLEOTIDE SEQUENCE [LARGE SCALE GENOMIC DNA]</scope>
    <source>
        <strain evidence="2 3">DSM 14670</strain>
    </source>
</reference>
<evidence type="ECO:0000313" key="2">
    <source>
        <dbReference type="EMBL" id="MDI1435002.1"/>
    </source>
</evidence>
<dbReference type="Proteomes" id="UP001160301">
    <property type="component" value="Unassembled WGS sequence"/>
</dbReference>
<keyword evidence="3" id="KW-1185">Reference proteome</keyword>
<keyword evidence="1" id="KW-0472">Membrane</keyword>
<proteinExistence type="predicted"/>
<gene>
    <name evidence="2" type="ORF">QHF89_36200</name>
</gene>